<dbReference type="FunFam" id="3.40.50.1000:FF:000083">
    <property type="entry name" value="Sodium/potassium-transporting ATPase subunit alpha"/>
    <property type="match status" value="1"/>
</dbReference>
<evidence type="ECO:0000256" key="11">
    <source>
        <dbReference type="SAM" id="Phobius"/>
    </source>
</evidence>
<dbReference type="Pfam" id="PF00690">
    <property type="entry name" value="Cation_ATPase_N"/>
    <property type="match status" value="1"/>
</dbReference>
<dbReference type="SUPFAM" id="SSF81653">
    <property type="entry name" value="Calcium ATPase, transduction domain A"/>
    <property type="match status" value="1"/>
</dbReference>
<dbReference type="Gene3D" id="1.20.1110.10">
    <property type="entry name" value="Calcium-transporting ATPase, transmembrane domain"/>
    <property type="match status" value="1"/>
</dbReference>
<keyword evidence="6" id="KW-0067">ATP-binding</keyword>
<keyword evidence="5" id="KW-0547">Nucleotide-binding</keyword>
<dbReference type="Gene3D" id="3.40.50.1000">
    <property type="entry name" value="HAD superfamily/HAD-like"/>
    <property type="match status" value="1"/>
</dbReference>
<evidence type="ECO:0000256" key="2">
    <source>
        <dbReference type="ARBA" id="ARBA00022475"/>
    </source>
</evidence>
<evidence type="ECO:0000256" key="4">
    <source>
        <dbReference type="ARBA" id="ARBA00022692"/>
    </source>
</evidence>
<feature type="domain" description="Cation-transporting P-type ATPase N-terminal" evidence="12">
    <location>
        <begin position="8"/>
        <end position="81"/>
    </location>
</feature>
<dbReference type="InterPro" id="IPR006068">
    <property type="entry name" value="ATPase_P-typ_cation-transptr_C"/>
</dbReference>
<protein>
    <submittedName>
        <fullName evidence="13">ATPase P type transporting protein</fullName>
    </submittedName>
</protein>
<dbReference type="InterPro" id="IPR023299">
    <property type="entry name" value="ATPase_P-typ_cyto_dom_N"/>
</dbReference>
<feature type="transmembrane region" description="Helical" evidence="11">
    <location>
        <begin position="87"/>
        <end position="103"/>
    </location>
</feature>
<dbReference type="Gene3D" id="3.40.1110.10">
    <property type="entry name" value="Calcium-transporting ATPase, cytoplasmic domain N"/>
    <property type="match status" value="1"/>
</dbReference>
<feature type="transmembrane region" description="Helical" evidence="11">
    <location>
        <begin position="742"/>
        <end position="762"/>
    </location>
</feature>
<feature type="transmembrane region" description="Helical" evidence="11">
    <location>
        <begin position="852"/>
        <end position="871"/>
    </location>
</feature>
<dbReference type="InterPro" id="IPR059000">
    <property type="entry name" value="ATPase_P-type_domA"/>
</dbReference>
<dbReference type="SMART" id="SM00831">
    <property type="entry name" value="Cation_ATPase_N"/>
    <property type="match status" value="1"/>
</dbReference>
<name>A0A1B1TCW3_9ARCH</name>
<dbReference type="InterPro" id="IPR044492">
    <property type="entry name" value="P_typ_ATPase_HD_dom"/>
</dbReference>
<dbReference type="GO" id="GO:0016887">
    <property type="term" value="F:ATP hydrolysis activity"/>
    <property type="evidence" value="ECO:0007669"/>
    <property type="project" value="InterPro"/>
</dbReference>
<dbReference type="SUPFAM" id="SSF81665">
    <property type="entry name" value="Calcium ATPase, transmembrane domain M"/>
    <property type="match status" value="1"/>
</dbReference>
<feature type="transmembrane region" description="Helical" evidence="11">
    <location>
        <begin position="250"/>
        <end position="271"/>
    </location>
</feature>
<evidence type="ECO:0000259" key="12">
    <source>
        <dbReference type="SMART" id="SM00831"/>
    </source>
</evidence>
<proteinExistence type="predicted"/>
<dbReference type="NCBIfam" id="TIGR01494">
    <property type="entry name" value="ATPase_P-type"/>
    <property type="match status" value="2"/>
</dbReference>
<evidence type="ECO:0000256" key="9">
    <source>
        <dbReference type="ARBA" id="ARBA00022989"/>
    </source>
</evidence>
<dbReference type="InterPro" id="IPR050510">
    <property type="entry name" value="Cation_transp_ATPase_P-type"/>
</dbReference>
<dbReference type="InterPro" id="IPR036412">
    <property type="entry name" value="HAD-like_sf"/>
</dbReference>
<feature type="transmembrane region" description="Helical" evidence="11">
    <location>
        <begin position="891"/>
        <end position="909"/>
    </location>
</feature>
<dbReference type="Pfam" id="PF00122">
    <property type="entry name" value="E1-E2_ATPase"/>
    <property type="match status" value="1"/>
</dbReference>
<feature type="transmembrane region" description="Helical" evidence="11">
    <location>
        <begin position="929"/>
        <end position="948"/>
    </location>
</feature>
<accession>A0A1B1TCW3</accession>
<dbReference type="Gene3D" id="2.70.150.10">
    <property type="entry name" value="Calcium-transporting ATPase, cytoplasmic transduction domain A"/>
    <property type="match status" value="1"/>
</dbReference>
<dbReference type="Pfam" id="PF00689">
    <property type="entry name" value="Cation_ATPase_C"/>
    <property type="match status" value="1"/>
</dbReference>
<keyword evidence="9 11" id="KW-1133">Transmembrane helix</keyword>
<dbReference type="GO" id="GO:0005886">
    <property type="term" value="C:plasma membrane"/>
    <property type="evidence" value="ECO:0007669"/>
    <property type="project" value="UniProtKB-SubCell"/>
</dbReference>
<comment type="subcellular location">
    <subcellularLocation>
        <location evidence="1">Cell membrane</location>
        <topology evidence="1">Multi-pass membrane protein</topology>
    </subcellularLocation>
</comment>
<dbReference type="PRINTS" id="PR00120">
    <property type="entry name" value="HATPASE"/>
</dbReference>
<keyword evidence="10 11" id="KW-0472">Membrane</keyword>
<reference evidence="13" key="1">
    <citation type="submission" date="2014-11" db="EMBL/GenBank/DDBJ databases">
        <authorList>
            <person name="Zhu J."/>
            <person name="Qi W."/>
            <person name="Song R."/>
        </authorList>
    </citation>
    <scope>NUCLEOTIDE SEQUENCE</scope>
</reference>
<evidence type="ECO:0000256" key="1">
    <source>
        <dbReference type="ARBA" id="ARBA00004651"/>
    </source>
</evidence>
<evidence type="ECO:0000313" key="13">
    <source>
        <dbReference type="EMBL" id="ANV80120.1"/>
    </source>
</evidence>
<dbReference type="FunFam" id="2.70.150.10:FF:000160">
    <property type="entry name" value="Sarcoplasmic/endoplasmic reticulum calcium ATPase 1"/>
    <property type="match status" value="1"/>
</dbReference>
<feature type="transmembrane region" description="Helical" evidence="11">
    <location>
        <begin position="789"/>
        <end position="812"/>
    </location>
</feature>
<dbReference type="PANTHER" id="PTHR43294">
    <property type="entry name" value="SODIUM/POTASSIUM-TRANSPORTING ATPASE SUBUNIT ALPHA"/>
    <property type="match status" value="1"/>
</dbReference>
<reference evidence="13" key="2">
    <citation type="journal article" date="2015" name="ISME J.">
        <title>A new class of marine Euryarchaeota group II from the Mediterranean deep chlorophyll maximum.</title>
        <authorList>
            <person name="Martin-Cuadrado A.B."/>
            <person name="Garcia-Heredia I."/>
            <person name="Molto A.G."/>
            <person name="Lopez-Ubeda R."/>
            <person name="Kimes N."/>
            <person name="Lopez-Garcia P."/>
            <person name="Moreira D."/>
            <person name="Rodriguez-Valera F."/>
        </authorList>
    </citation>
    <scope>NUCLEOTIDE SEQUENCE</scope>
</reference>
<dbReference type="InterPro" id="IPR004014">
    <property type="entry name" value="ATPase_P-typ_cation-transptr_N"/>
</dbReference>
<dbReference type="AlphaFoldDB" id="A0A1B1TCW3"/>
<dbReference type="SFLD" id="SFLDG00002">
    <property type="entry name" value="C1.7:_P-type_atpase_like"/>
    <property type="match status" value="1"/>
</dbReference>
<dbReference type="InterPro" id="IPR008250">
    <property type="entry name" value="ATPase_P-typ_transduc_dom_A_sf"/>
</dbReference>
<evidence type="ECO:0000256" key="8">
    <source>
        <dbReference type="ARBA" id="ARBA00022967"/>
    </source>
</evidence>
<feature type="transmembrane region" description="Helical" evidence="11">
    <location>
        <begin position="286"/>
        <end position="311"/>
    </location>
</feature>
<dbReference type="InterPro" id="IPR023298">
    <property type="entry name" value="ATPase_P-typ_TM_dom_sf"/>
</dbReference>
<sequence>MVINLAISWHNISTDEAMTELEVTKSGLSLEEVKSRRSKYGENKLAEPVQTPGWIRFLSQYNDPLNYLLIGAAIVALLIHPDEPGDAIFIFMVLTANAYFGYWQEGQAEQAMESLKQMSLSQCVVVRNDTDMEIPTQELVPGDIVNLYEGLNVPADLRILESYQCKIDESALTGESLTIEKKPDSLVDDTLLADRKNMAFMGTCVASGRAIGVVVSTGMQTQLGKIASDIAGSDTPKTPLELKLESLGKFLGFIALVVAVLLVSLEMIIAYGEPNVDLKEAAVDQFIIAIAIFVAIVPEGLPIILVITLALGMRNMARHKAIIRRMKAVETLGSTTVICSDKTGTLTKNQMTARQISTTEGNFQITGEGFKPKGEILFEGKPLGDDGFSHHQNNLGFRLAAACLSLCHNSQISKVDGQWQALGDPTDSACAVAGWKINGDVQKFAQRHSRIHEFFFDTKRKRMSVIHEYEGEKWVFSKGGAGGFIDLVEWKVKDDEIVPIEPSDFDKASDANKDMADKAMRVLALCARRLDDDEDIYEIDKVESGLIFLGLVGIMDPPRPEVKDAIAICQKAGIKVKMITGDQQFTATAIGKELGITDGGIAAVNGGAISKFTDAEMDEAASSTTIFSRVAPDQKMRIVSSLQSQGEIVAMTGDGVNDAPALSRANIGIAMGIAGTDVAKDAADMVLQDDNFANIVHAVEEGRKIYQNIRNFVRYQVSTNVAAVALIIISTLIFGWNLPLTATQILVINILMDGPPAVALGVEKKHGNVMSRPPRPVDEGLPNKSDIWLIFYLGAVMVTGTLLVFFLAGGGIETCEGLPLAGDSALPFDQELCNDGDEGALSDWQNYADDRFIHAQTMTLSVFIMFQLFNVMNCRSQDESIFSLGAFSNKAINIAFFVSFGLLLFFVQLANVSIPLTDFEIGSLLSTKVLSMTDWGIIISVAFTVLVIEEFRKYIVNSKLFAIKNMY</sequence>
<dbReference type="Pfam" id="PF13246">
    <property type="entry name" value="Cation_ATPase"/>
    <property type="match status" value="1"/>
</dbReference>
<feature type="transmembrane region" description="Helical" evidence="11">
    <location>
        <begin position="65"/>
        <end position="81"/>
    </location>
</feature>
<dbReference type="GO" id="GO:0005524">
    <property type="term" value="F:ATP binding"/>
    <property type="evidence" value="ECO:0007669"/>
    <property type="project" value="UniProtKB-KW"/>
</dbReference>
<dbReference type="InterPro" id="IPR001757">
    <property type="entry name" value="P_typ_ATPase"/>
</dbReference>
<evidence type="ECO:0000256" key="10">
    <source>
        <dbReference type="ARBA" id="ARBA00023136"/>
    </source>
</evidence>
<evidence type="ECO:0000256" key="7">
    <source>
        <dbReference type="ARBA" id="ARBA00022842"/>
    </source>
</evidence>
<evidence type="ECO:0000256" key="6">
    <source>
        <dbReference type="ARBA" id="ARBA00022840"/>
    </source>
</evidence>
<feature type="transmembrane region" description="Helical" evidence="11">
    <location>
        <begin position="712"/>
        <end position="736"/>
    </location>
</feature>
<dbReference type="InterPro" id="IPR018303">
    <property type="entry name" value="ATPase_P-typ_P_site"/>
</dbReference>
<dbReference type="SUPFAM" id="SSF81660">
    <property type="entry name" value="Metal cation-transporting ATPase, ATP-binding domain N"/>
    <property type="match status" value="1"/>
</dbReference>
<dbReference type="PROSITE" id="PS00154">
    <property type="entry name" value="ATPASE_E1_E2"/>
    <property type="match status" value="1"/>
</dbReference>
<dbReference type="PANTHER" id="PTHR43294:SF21">
    <property type="entry name" value="CATION TRANSPORTING ATPASE"/>
    <property type="match status" value="1"/>
</dbReference>
<dbReference type="PRINTS" id="PR00119">
    <property type="entry name" value="CATATPASE"/>
</dbReference>
<keyword evidence="4 11" id="KW-0812">Transmembrane</keyword>
<keyword evidence="8" id="KW-1278">Translocase</keyword>
<dbReference type="InterPro" id="IPR023214">
    <property type="entry name" value="HAD_sf"/>
</dbReference>
<dbReference type="EMBL" id="KP211874">
    <property type="protein sequence ID" value="ANV80120.1"/>
    <property type="molecule type" value="Genomic_DNA"/>
</dbReference>
<keyword evidence="3" id="KW-0597">Phosphoprotein</keyword>
<keyword evidence="7" id="KW-0460">Magnesium</keyword>
<keyword evidence="2" id="KW-1003">Cell membrane</keyword>
<dbReference type="SFLD" id="SFLDF00027">
    <property type="entry name" value="p-type_atpase"/>
    <property type="match status" value="1"/>
</dbReference>
<organism evidence="13">
    <name type="scientific">uncultured Poseidoniia archaeon</name>
    <dbReference type="NCBI Taxonomy" id="1697135"/>
    <lineage>
        <taxon>Archaea</taxon>
        <taxon>Methanobacteriati</taxon>
        <taxon>Thermoplasmatota</taxon>
        <taxon>Candidatus Poseidoniia</taxon>
        <taxon>environmental samples</taxon>
    </lineage>
</organism>
<evidence type="ECO:0000256" key="5">
    <source>
        <dbReference type="ARBA" id="ARBA00022741"/>
    </source>
</evidence>
<dbReference type="SFLD" id="SFLDS00003">
    <property type="entry name" value="Haloacid_Dehalogenase"/>
    <property type="match status" value="1"/>
</dbReference>
<dbReference type="SUPFAM" id="SSF56784">
    <property type="entry name" value="HAD-like"/>
    <property type="match status" value="1"/>
</dbReference>
<evidence type="ECO:0000256" key="3">
    <source>
        <dbReference type="ARBA" id="ARBA00022553"/>
    </source>
</evidence>